<organism evidence="1 2">
    <name type="scientific">Vermiconidia calcicola</name>
    <dbReference type="NCBI Taxonomy" id="1690605"/>
    <lineage>
        <taxon>Eukaryota</taxon>
        <taxon>Fungi</taxon>
        <taxon>Dikarya</taxon>
        <taxon>Ascomycota</taxon>
        <taxon>Pezizomycotina</taxon>
        <taxon>Dothideomycetes</taxon>
        <taxon>Dothideomycetidae</taxon>
        <taxon>Mycosphaerellales</taxon>
        <taxon>Extremaceae</taxon>
        <taxon>Vermiconidia</taxon>
    </lineage>
</organism>
<dbReference type="Proteomes" id="UP001281147">
    <property type="component" value="Unassembled WGS sequence"/>
</dbReference>
<accession>A0ACC3MQW5</accession>
<protein>
    <submittedName>
        <fullName evidence="1">Uncharacterized protein</fullName>
    </submittedName>
</protein>
<reference evidence="1" key="1">
    <citation type="submission" date="2023-07" db="EMBL/GenBank/DDBJ databases">
        <title>Black Yeasts Isolated from many extreme environments.</title>
        <authorList>
            <person name="Coleine C."/>
            <person name="Stajich J.E."/>
            <person name="Selbmann L."/>
        </authorList>
    </citation>
    <scope>NUCLEOTIDE SEQUENCE</scope>
    <source>
        <strain evidence="1">CCFEE 5714</strain>
    </source>
</reference>
<sequence>MQTFRTASPGIRVTNIPSLRPTRAGEARHFGEGGQLRTFYDSFNRRDGQAFNVFINNYNGIKYCTGASNRNDGYEFRLENDRFTTFRRDLDGKSQLFLDRSGDFEELEPRNVTMPPRRVFEDDEGVKHLLIGTGEDGEHFEGMPLFSGGKWKTITREVSDEM</sequence>
<evidence type="ECO:0000313" key="1">
    <source>
        <dbReference type="EMBL" id="KAK3700524.1"/>
    </source>
</evidence>
<evidence type="ECO:0000313" key="2">
    <source>
        <dbReference type="Proteomes" id="UP001281147"/>
    </source>
</evidence>
<keyword evidence="2" id="KW-1185">Reference proteome</keyword>
<comment type="caution">
    <text evidence="1">The sequence shown here is derived from an EMBL/GenBank/DDBJ whole genome shotgun (WGS) entry which is preliminary data.</text>
</comment>
<proteinExistence type="predicted"/>
<name>A0ACC3MQW5_9PEZI</name>
<dbReference type="EMBL" id="JAUTXU010000184">
    <property type="protein sequence ID" value="KAK3700524.1"/>
    <property type="molecule type" value="Genomic_DNA"/>
</dbReference>
<gene>
    <name evidence="1" type="ORF">LTR37_015925</name>
</gene>